<dbReference type="GO" id="GO:0005829">
    <property type="term" value="C:cytosol"/>
    <property type="evidence" value="ECO:0007669"/>
    <property type="project" value="TreeGrafter"/>
</dbReference>
<dbReference type="KEGG" id="vta:A0740"/>
<evidence type="ECO:0000313" key="12">
    <source>
        <dbReference type="Proteomes" id="UP000235828"/>
    </source>
</evidence>
<feature type="domain" description="CMP/dCMP-type deaminase" evidence="10">
    <location>
        <begin position="48"/>
        <end position="168"/>
    </location>
</feature>
<comment type="catalytic activity">
    <reaction evidence="6">
        <text>cytidine + H2O + H(+) = uridine + NH4(+)</text>
        <dbReference type="Rhea" id="RHEA:16069"/>
        <dbReference type="ChEBI" id="CHEBI:15377"/>
        <dbReference type="ChEBI" id="CHEBI:15378"/>
        <dbReference type="ChEBI" id="CHEBI:16704"/>
        <dbReference type="ChEBI" id="CHEBI:17562"/>
        <dbReference type="ChEBI" id="CHEBI:28938"/>
        <dbReference type="EC" id="3.5.4.5"/>
    </reaction>
</comment>
<dbReference type="Pfam" id="PF08211">
    <property type="entry name" value="dCMP_cyt_deam_2"/>
    <property type="match status" value="1"/>
</dbReference>
<protein>
    <recommendedName>
        <fullName evidence="6">Cytidine deaminase</fullName>
        <ecNumber evidence="6">3.5.4.5</ecNumber>
    </recommendedName>
    <alternativeName>
        <fullName evidence="6">Cytidine aminohydrolase</fullName>
        <shortName evidence="6">CDA</shortName>
    </alternativeName>
</protein>
<dbReference type="Gene3D" id="3.40.140.10">
    <property type="entry name" value="Cytidine Deaminase, domain 2"/>
    <property type="match status" value="2"/>
</dbReference>
<feature type="binding site" evidence="6 9">
    <location>
        <position position="102"/>
    </location>
    <ligand>
        <name>Zn(2+)</name>
        <dbReference type="ChEBI" id="CHEBI:29105"/>
        <note>catalytic</note>
    </ligand>
</feature>
<dbReference type="GO" id="GO:0072527">
    <property type="term" value="P:pyrimidine-containing compound metabolic process"/>
    <property type="evidence" value="ECO:0007669"/>
    <property type="project" value="UniProtKB-ARBA"/>
</dbReference>
<feature type="binding site" evidence="6 9">
    <location>
        <position position="129"/>
    </location>
    <ligand>
        <name>Zn(2+)</name>
        <dbReference type="ChEBI" id="CHEBI:29105"/>
        <note>catalytic</note>
    </ligand>
</feature>
<dbReference type="InterPro" id="IPR050202">
    <property type="entry name" value="Cyt/Deoxycyt_deaminase"/>
</dbReference>
<dbReference type="Proteomes" id="UP000235828">
    <property type="component" value="Chromosome A"/>
</dbReference>
<dbReference type="GO" id="GO:0055086">
    <property type="term" value="P:nucleobase-containing small molecule metabolic process"/>
    <property type="evidence" value="ECO:0007669"/>
    <property type="project" value="UniProtKB-ARBA"/>
</dbReference>
<dbReference type="InterPro" id="IPR002125">
    <property type="entry name" value="CMP_dCMP_dom"/>
</dbReference>
<evidence type="ECO:0000256" key="6">
    <source>
        <dbReference type="HAMAP-Rule" id="MF_01558"/>
    </source>
</evidence>
<evidence type="ECO:0000256" key="9">
    <source>
        <dbReference type="PIRSR" id="PIRSR006334-3"/>
    </source>
</evidence>
<sequence length="295" mass="31744">MNERIEQVLSKMPDSIAGILKVIISEMSYDATISKLQFQSLLDASGLTDQELRLALLPLAATYAHVPLSDFYVGAIARGLSGRLYFGANVEMAGVQLGQTVHAEQAAISHAWMKGEEGLIDVTVNFSPCGHCRQFMNELTTAKDLMIQLPEREALSLHTYLPDSFGPADLGVTEGLMTKVDKGITSESNDELIQQAVAALNMSHSPYTKNHSGVAIRTSDGAIVKGSYAENAAFNPSLPPLQVALVQVLLAGNTFADIESVALVEMLESSMSHLIDTQGTMEAISPDVPVEYIAY</sequence>
<dbReference type="NCBIfam" id="TIGR01355">
    <property type="entry name" value="cyt_deam_dimer"/>
    <property type="match status" value="1"/>
</dbReference>
<dbReference type="Pfam" id="PF00383">
    <property type="entry name" value="dCMP_cyt_deam_1"/>
    <property type="match status" value="1"/>
</dbReference>
<dbReference type="InterPro" id="IPR006263">
    <property type="entry name" value="Cyt_deam_dimer"/>
</dbReference>
<dbReference type="GO" id="GO:0008270">
    <property type="term" value="F:zinc ion binding"/>
    <property type="evidence" value="ECO:0007669"/>
    <property type="project" value="UniProtKB-UniRule"/>
</dbReference>
<dbReference type="OrthoDB" id="9795347at2"/>
<keyword evidence="3 6" id="KW-0479">Metal-binding</keyword>
<dbReference type="RefSeq" id="WP_102521518.1">
    <property type="nucleotide sequence ID" value="NZ_LT960611.1"/>
</dbReference>
<comment type="function">
    <text evidence="6">This enzyme scavenges exogenous and endogenous cytidine and 2'-deoxycytidine for UMP synthesis.</text>
</comment>
<gene>
    <name evidence="6 11" type="primary">cdd</name>
    <name evidence="11" type="ORF">VTAP4600_A0740</name>
</gene>
<dbReference type="EMBL" id="LT960611">
    <property type="protein sequence ID" value="SON48719.1"/>
    <property type="molecule type" value="Genomic_DNA"/>
</dbReference>
<dbReference type="FunFam" id="3.40.140.10:FF:000007">
    <property type="entry name" value="Cytidine deaminase"/>
    <property type="match status" value="1"/>
</dbReference>
<feature type="active site" description="Proton donor" evidence="6 7">
    <location>
        <position position="104"/>
    </location>
</feature>
<comment type="similarity">
    <text evidence="1 6">Belongs to the cytidine and deoxycytidylate deaminase family.</text>
</comment>
<name>A0A2N8Z9Y3_9VIBR</name>
<dbReference type="SUPFAM" id="SSF53927">
    <property type="entry name" value="Cytidine deaminase-like"/>
    <property type="match status" value="2"/>
</dbReference>
<evidence type="ECO:0000256" key="2">
    <source>
        <dbReference type="ARBA" id="ARBA00011738"/>
    </source>
</evidence>
<dbReference type="NCBIfam" id="NF006537">
    <property type="entry name" value="PRK09027.1"/>
    <property type="match status" value="1"/>
</dbReference>
<keyword evidence="12" id="KW-1185">Reference proteome</keyword>
<dbReference type="GO" id="GO:0004126">
    <property type="term" value="F:cytidine deaminase activity"/>
    <property type="evidence" value="ECO:0007669"/>
    <property type="project" value="UniProtKB-UniRule"/>
</dbReference>
<dbReference type="PANTHER" id="PTHR11644">
    <property type="entry name" value="CYTIDINE DEAMINASE"/>
    <property type="match status" value="1"/>
</dbReference>
<reference evidence="11 12" key="1">
    <citation type="submission" date="2017-10" db="EMBL/GenBank/DDBJ databases">
        <authorList>
            <person name="Banno H."/>
            <person name="Chua N.-H."/>
        </authorList>
    </citation>
    <scope>NUCLEOTIDE SEQUENCE [LARGE SCALE GENOMIC DNA]</scope>
    <source>
        <strain evidence="11">Vibrio tapetis CECT4600</strain>
    </source>
</reference>
<keyword evidence="4 6" id="KW-0378">Hydrolase</keyword>
<dbReference type="InterPro" id="IPR020797">
    <property type="entry name" value="Cytidine_deaminase_bacteria"/>
</dbReference>
<dbReference type="GO" id="GO:0042802">
    <property type="term" value="F:identical protein binding"/>
    <property type="evidence" value="ECO:0007669"/>
    <property type="project" value="UniProtKB-ARBA"/>
</dbReference>
<dbReference type="AlphaFoldDB" id="A0A2N8Z9Y3"/>
<dbReference type="InterPro" id="IPR016193">
    <property type="entry name" value="Cytidine_deaminase-like"/>
</dbReference>
<dbReference type="CDD" id="cd01283">
    <property type="entry name" value="cytidine_deaminase"/>
    <property type="match status" value="2"/>
</dbReference>
<dbReference type="HAMAP" id="MF_01558">
    <property type="entry name" value="Cyt_deam"/>
    <property type="match status" value="1"/>
</dbReference>
<accession>A0A2N8Z9Y3</accession>
<feature type="domain" description="CMP/dCMP-type deaminase" evidence="10">
    <location>
        <begin position="187"/>
        <end position="295"/>
    </location>
</feature>
<evidence type="ECO:0000256" key="8">
    <source>
        <dbReference type="PIRSR" id="PIRSR006334-2"/>
    </source>
</evidence>
<comment type="cofactor">
    <cofactor evidence="6 9">
        <name>Zn(2+)</name>
        <dbReference type="ChEBI" id="CHEBI:29105"/>
    </cofactor>
    <text evidence="6 9">Binds 1 zinc ion.</text>
</comment>
<dbReference type="PANTHER" id="PTHR11644:SF2">
    <property type="entry name" value="CYTIDINE DEAMINASE"/>
    <property type="match status" value="1"/>
</dbReference>
<comment type="catalytic activity">
    <reaction evidence="6">
        <text>2'-deoxycytidine + H2O + H(+) = 2'-deoxyuridine + NH4(+)</text>
        <dbReference type="Rhea" id="RHEA:13433"/>
        <dbReference type="ChEBI" id="CHEBI:15377"/>
        <dbReference type="ChEBI" id="CHEBI:15378"/>
        <dbReference type="ChEBI" id="CHEBI:15698"/>
        <dbReference type="ChEBI" id="CHEBI:16450"/>
        <dbReference type="ChEBI" id="CHEBI:28938"/>
        <dbReference type="EC" id="3.5.4.5"/>
    </reaction>
</comment>
<evidence type="ECO:0000256" key="4">
    <source>
        <dbReference type="ARBA" id="ARBA00022801"/>
    </source>
</evidence>
<evidence type="ECO:0000313" key="11">
    <source>
        <dbReference type="EMBL" id="SON48719.1"/>
    </source>
</evidence>
<proteinExistence type="inferred from homology"/>
<evidence type="ECO:0000259" key="10">
    <source>
        <dbReference type="PROSITE" id="PS51747"/>
    </source>
</evidence>
<dbReference type="InterPro" id="IPR013171">
    <property type="entry name" value="Cyd/dCyd_deaminase_Zn-bd"/>
</dbReference>
<feature type="binding site" evidence="6 8">
    <location>
        <begin position="89"/>
        <end position="91"/>
    </location>
    <ligand>
        <name>substrate</name>
    </ligand>
</feature>
<dbReference type="PIRSF" id="PIRSF006334">
    <property type="entry name" value="Cdd_plus_pseudo"/>
    <property type="match status" value="1"/>
</dbReference>
<feature type="binding site" evidence="6 9">
    <location>
        <position position="132"/>
    </location>
    <ligand>
        <name>Zn(2+)</name>
        <dbReference type="ChEBI" id="CHEBI:29105"/>
        <note>catalytic</note>
    </ligand>
</feature>
<organism evidence="11 12">
    <name type="scientific">Vibrio tapetis subsp. tapetis</name>
    <dbReference type="NCBI Taxonomy" id="1671868"/>
    <lineage>
        <taxon>Bacteria</taxon>
        <taxon>Pseudomonadati</taxon>
        <taxon>Pseudomonadota</taxon>
        <taxon>Gammaproteobacteria</taxon>
        <taxon>Vibrionales</taxon>
        <taxon>Vibrionaceae</taxon>
        <taxon>Vibrio</taxon>
    </lineage>
</organism>
<dbReference type="InterPro" id="IPR016192">
    <property type="entry name" value="APOBEC/CMP_deaminase_Zn-bd"/>
</dbReference>
<evidence type="ECO:0000256" key="5">
    <source>
        <dbReference type="ARBA" id="ARBA00022833"/>
    </source>
</evidence>
<dbReference type="EC" id="3.5.4.5" evidence="6"/>
<keyword evidence="5 6" id="KW-0862">Zinc</keyword>
<comment type="subunit">
    <text evidence="2 6">Homodimer.</text>
</comment>
<evidence type="ECO:0000256" key="3">
    <source>
        <dbReference type="ARBA" id="ARBA00022723"/>
    </source>
</evidence>
<dbReference type="PROSITE" id="PS51747">
    <property type="entry name" value="CYT_DCMP_DEAMINASES_2"/>
    <property type="match status" value="2"/>
</dbReference>
<dbReference type="PROSITE" id="PS00903">
    <property type="entry name" value="CYT_DCMP_DEAMINASES_1"/>
    <property type="match status" value="1"/>
</dbReference>
<evidence type="ECO:0000256" key="7">
    <source>
        <dbReference type="PIRSR" id="PIRSR006334-1"/>
    </source>
</evidence>
<evidence type="ECO:0000256" key="1">
    <source>
        <dbReference type="ARBA" id="ARBA00006576"/>
    </source>
</evidence>